<reference evidence="2 3" key="1">
    <citation type="submission" date="2014-04" db="EMBL/GenBank/DDBJ databases">
        <authorList>
            <consortium name="DOE Joint Genome Institute"/>
            <person name="Kuo A."/>
            <person name="Zuccaro A."/>
            <person name="Kohler A."/>
            <person name="Nagy L.G."/>
            <person name="Floudas D."/>
            <person name="Copeland A."/>
            <person name="Barry K.W."/>
            <person name="Cichocki N."/>
            <person name="Veneault-Fourrey C."/>
            <person name="LaButti K."/>
            <person name="Lindquist E.A."/>
            <person name="Lipzen A."/>
            <person name="Lundell T."/>
            <person name="Morin E."/>
            <person name="Murat C."/>
            <person name="Sun H."/>
            <person name="Tunlid A."/>
            <person name="Henrissat B."/>
            <person name="Grigoriev I.V."/>
            <person name="Hibbett D.S."/>
            <person name="Martin F."/>
            <person name="Nordberg H.P."/>
            <person name="Cantor M.N."/>
            <person name="Hua S.X."/>
        </authorList>
    </citation>
    <scope>NUCLEOTIDE SEQUENCE [LARGE SCALE GENOMIC DNA]</scope>
    <source>
        <strain evidence="2 3">MAFF 305830</strain>
    </source>
</reference>
<protein>
    <recommendedName>
        <fullName evidence="4">Virilizer N-terminal domain-containing protein</fullName>
    </recommendedName>
</protein>
<name>A0A0C2WGH6_SERVB</name>
<feature type="compositionally biased region" description="Low complexity" evidence="1">
    <location>
        <begin position="1156"/>
        <end position="1171"/>
    </location>
</feature>
<accession>A0A0C2WGH6</accession>
<evidence type="ECO:0000313" key="3">
    <source>
        <dbReference type="Proteomes" id="UP000054097"/>
    </source>
</evidence>
<dbReference type="AlphaFoldDB" id="A0A0C2WGH6"/>
<sequence>MKLLHWATLHPQGSSNLAAIRFSAAVSVKLIRIFGPNERLFANDPDILRQVQYPDSHEEVVVTMRLLFTAAPLVTPDAADKPKPSNQLATTKINYDGGTREFKIDMENHSTRLMMLITWLPKITVAVYGDLVSDLAPEAAPVSSKSNEITTTPLPLYLNVAYAQDPMSLAKSLCSEVVGEISTLHLLRLMFLLKPADADWDIPGYPVKYADIVGNIPELVNGPMDEEDLVHPKQRWLEQVMEELRFPIHDKESRENIGVLTDSLATALEAPVRIYFFLSNRKITGHDAKLTGFNQARVDWVILIEGDLSTGGALVEKMILCAANPSFASHLAKPTVMEKLKSMREGSDPQQDALLAALISRVEGWKTFEQSLQSEDVPFSQVTSWIYAILGDEESFAIFIQGLVVYEPISKLLKAVPTSNVVQPLFSNCPPNVALSDRLAFVRAIIGISGILPIFCWANSEGKHNCLQRVIHAFLIWQMDPGYSVILNRVLSLKQCIWRLFMTVKDYTQGTSLGAERLLYQLYRSNTEVLFHPTFANYLTSRTDDWLPLSDNGWLIKATITAQQGMKGVLQLLFAESTFPDGLGDPNAVYLLRVLVEYLNREVDAGNEEAVFKALWNSEPPLSGLVPSLIGHLTRVASTLHAERWPFSSLPRAKQDACSDLFIIADGLLSLISHFAQTLPPVSRDVDQLARALIHLQTACNLATTKDVSPLSSIIQRVQAMIVEILLQFKSDQFSPRASTRLLESLLLYSQYPSGHDPVSEFAAVTSILSSLLPTTQATEDLLWGRRIIGQLPLVRAFLQRIGGPQRAKWISRLIELDKGETGLELSLLSEEIAQLQLALDRLQEAESNQPLDYALQFEIAGHLECLAEISEGENYDIVAQLMAGRLTEKLAKCYASLSHLRLHNESSVRLAKHLLKSNQKHLRVAAICTLFREARATDGAPMPDVLGLLRSSGTFLNADIDLLITEIGYRFSAMSTRSSLSTADARAILALMEWLTSTSKEAFIPTLTYNSFQNLQKLVQASIHDQANNLASMSSEVHFGDDEPMEDAPFAVLTISTQGLTPAQIAVLVESQGQPRTPPRHASHPALGLVTTSPRSVNRSPIITNLTKTYLNNDFRQMRNSPLGRHNTSRPPSIHVDDFVAASSPLGSVGTRSVHSQASAQSSPAIPHAPFNSFIPGLQ</sequence>
<feature type="region of interest" description="Disordered" evidence="1">
    <location>
        <begin position="1149"/>
        <end position="1180"/>
    </location>
</feature>
<dbReference type="Proteomes" id="UP000054097">
    <property type="component" value="Unassembled WGS sequence"/>
</dbReference>
<dbReference type="STRING" id="933852.A0A0C2WGH6"/>
<gene>
    <name evidence="2" type="ORF">M408DRAFT_315059</name>
</gene>
<keyword evidence="3" id="KW-1185">Reference proteome</keyword>
<reference evidence="3" key="2">
    <citation type="submission" date="2015-01" db="EMBL/GenBank/DDBJ databases">
        <title>Evolutionary Origins and Diversification of the Mycorrhizal Mutualists.</title>
        <authorList>
            <consortium name="DOE Joint Genome Institute"/>
            <consortium name="Mycorrhizal Genomics Consortium"/>
            <person name="Kohler A."/>
            <person name="Kuo A."/>
            <person name="Nagy L.G."/>
            <person name="Floudas D."/>
            <person name="Copeland A."/>
            <person name="Barry K.W."/>
            <person name="Cichocki N."/>
            <person name="Veneault-Fourrey C."/>
            <person name="LaButti K."/>
            <person name="Lindquist E.A."/>
            <person name="Lipzen A."/>
            <person name="Lundell T."/>
            <person name="Morin E."/>
            <person name="Murat C."/>
            <person name="Riley R."/>
            <person name="Ohm R."/>
            <person name="Sun H."/>
            <person name="Tunlid A."/>
            <person name="Henrissat B."/>
            <person name="Grigoriev I.V."/>
            <person name="Hibbett D.S."/>
            <person name="Martin F."/>
        </authorList>
    </citation>
    <scope>NUCLEOTIDE SEQUENCE [LARGE SCALE GENOMIC DNA]</scope>
    <source>
        <strain evidence="3">MAFF 305830</strain>
    </source>
</reference>
<dbReference type="HOGENOM" id="CLU_008184_0_0_1"/>
<dbReference type="OrthoDB" id="2011702at2759"/>
<evidence type="ECO:0000256" key="1">
    <source>
        <dbReference type="SAM" id="MobiDB-lite"/>
    </source>
</evidence>
<proteinExistence type="predicted"/>
<organism evidence="2 3">
    <name type="scientific">Serendipita vermifera MAFF 305830</name>
    <dbReference type="NCBI Taxonomy" id="933852"/>
    <lineage>
        <taxon>Eukaryota</taxon>
        <taxon>Fungi</taxon>
        <taxon>Dikarya</taxon>
        <taxon>Basidiomycota</taxon>
        <taxon>Agaricomycotina</taxon>
        <taxon>Agaricomycetes</taxon>
        <taxon>Sebacinales</taxon>
        <taxon>Serendipitaceae</taxon>
        <taxon>Serendipita</taxon>
    </lineage>
</organism>
<evidence type="ECO:0008006" key="4">
    <source>
        <dbReference type="Google" id="ProtNLM"/>
    </source>
</evidence>
<dbReference type="EMBL" id="KN824313">
    <property type="protein sequence ID" value="KIM25513.1"/>
    <property type="molecule type" value="Genomic_DNA"/>
</dbReference>
<evidence type="ECO:0000313" key="2">
    <source>
        <dbReference type="EMBL" id="KIM25513.1"/>
    </source>
</evidence>
<feature type="region of interest" description="Disordered" evidence="1">
    <location>
        <begin position="1072"/>
        <end position="1094"/>
    </location>
</feature>